<feature type="compositionally biased region" description="Polar residues" evidence="1">
    <location>
        <begin position="15"/>
        <end position="34"/>
    </location>
</feature>
<comment type="caution">
    <text evidence="2">The sequence shown here is derived from an EMBL/GenBank/DDBJ whole genome shotgun (WGS) entry which is preliminary data.</text>
</comment>
<feature type="region of interest" description="Disordered" evidence="1">
    <location>
        <begin position="206"/>
        <end position="246"/>
    </location>
</feature>
<reference evidence="2" key="1">
    <citation type="submission" date="2023-11" db="EMBL/GenBank/DDBJ databases">
        <authorList>
            <person name="De Vega J J."/>
            <person name="De Vega J J."/>
        </authorList>
    </citation>
    <scope>NUCLEOTIDE SEQUENCE</scope>
</reference>
<feature type="compositionally biased region" description="Low complexity" evidence="1">
    <location>
        <begin position="127"/>
        <end position="142"/>
    </location>
</feature>
<accession>A0AAD2HNY3</accession>
<evidence type="ECO:0000313" key="3">
    <source>
        <dbReference type="Proteomes" id="UP001295794"/>
    </source>
</evidence>
<dbReference type="AlphaFoldDB" id="A0AAD2HNY3"/>
<name>A0AAD2HNY3_9AGAR</name>
<feature type="region of interest" description="Disordered" evidence="1">
    <location>
        <begin position="1"/>
        <end position="42"/>
    </location>
</feature>
<feature type="region of interest" description="Disordered" evidence="1">
    <location>
        <begin position="264"/>
        <end position="296"/>
    </location>
</feature>
<organism evidence="2 3">
    <name type="scientific">Mycena citricolor</name>
    <dbReference type="NCBI Taxonomy" id="2018698"/>
    <lineage>
        <taxon>Eukaryota</taxon>
        <taxon>Fungi</taxon>
        <taxon>Dikarya</taxon>
        <taxon>Basidiomycota</taxon>
        <taxon>Agaricomycotina</taxon>
        <taxon>Agaricomycetes</taxon>
        <taxon>Agaricomycetidae</taxon>
        <taxon>Agaricales</taxon>
        <taxon>Marasmiineae</taxon>
        <taxon>Mycenaceae</taxon>
        <taxon>Mycena</taxon>
    </lineage>
</organism>
<feature type="compositionally biased region" description="Low complexity" evidence="1">
    <location>
        <begin position="226"/>
        <end position="246"/>
    </location>
</feature>
<feature type="compositionally biased region" description="Basic residues" evidence="1">
    <location>
        <begin position="274"/>
        <end position="287"/>
    </location>
</feature>
<keyword evidence="3" id="KW-1185">Reference proteome</keyword>
<dbReference type="Proteomes" id="UP001295794">
    <property type="component" value="Unassembled WGS sequence"/>
</dbReference>
<sequence length="353" mass="37715">MTEYDFSPEAMERYQATQNRIQRWTQDTSSTNQADPYAPAIPVPQRGAQVFPAASVPMSTGTQEAWARKKQSAVEKLSGVQSSSAAAAAAAAGNEIYSYSRQSGPHGSQLTIHTQTSKGTYIQRQTYQQTTTRAAAPTGPGFSAPPPPPLYGAGSHRSRAPSNQSAYDLAATAQGSQRTRAYSTVGTIQPANIGIYAAAPCAAAHPAYQRDPGHQPRASQKPRSKSSAALSAQYHAAAQQAAPPVPTVPASFYANARAAKSSATLYAAAEPRKSKSKSTSKRAHRERHPIPPQFGLHGEYHYVTSSQISIQPVPESHSTAGQVLAHQPKQSLFKRMFHGKKGKQDTLPRSLIA</sequence>
<feature type="region of interest" description="Disordered" evidence="1">
    <location>
        <begin position="127"/>
        <end position="172"/>
    </location>
</feature>
<protein>
    <submittedName>
        <fullName evidence="2">Uncharacterized protein</fullName>
    </submittedName>
</protein>
<evidence type="ECO:0000313" key="2">
    <source>
        <dbReference type="EMBL" id="CAK5278344.1"/>
    </source>
</evidence>
<gene>
    <name evidence="2" type="ORF">MYCIT1_LOCUS27635</name>
</gene>
<evidence type="ECO:0000256" key="1">
    <source>
        <dbReference type="SAM" id="MobiDB-lite"/>
    </source>
</evidence>
<proteinExistence type="predicted"/>
<dbReference type="EMBL" id="CAVNYO010000421">
    <property type="protein sequence ID" value="CAK5278344.1"/>
    <property type="molecule type" value="Genomic_DNA"/>
</dbReference>